<dbReference type="AlphaFoldDB" id="A0A068SS75"/>
<evidence type="ECO:0000313" key="1">
    <source>
        <dbReference type="EMBL" id="CDN48626.1"/>
    </source>
</evidence>
<evidence type="ECO:0000313" key="2">
    <source>
        <dbReference type="Proteomes" id="UP000028181"/>
    </source>
</evidence>
<dbReference type="KEGG" id="ngg:RG540_CH24600"/>
<dbReference type="eggNOG" id="COG2329">
    <property type="taxonomic scope" value="Bacteria"/>
</dbReference>
<dbReference type="GeneID" id="24259152"/>
<dbReference type="EMBL" id="HG938353">
    <property type="protein sequence ID" value="CDN48626.1"/>
    <property type="molecule type" value="Genomic_DNA"/>
</dbReference>
<sequence length="116" mass="13048">MSEIQNRRIFRVNRFAVPVEGREEFMALVHRTHEVIRAQPGFVDDLILEQASIAGLFNVITILQFEGEHALQPVIAAVAKSDEEAGIDRQALSRRLGVETNVGFYHRAVLQELLPA</sequence>
<dbReference type="InterPro" id="IPR011008">
    <property type="entry name" value="Dimeric_a/b-barrel"/>
</dbReference>
<dbReference type="OrthoDB" id="4476670at2"/>
<reference evidence="2" key="1">
    <citation type="journal article" date="2014" name="BMC Genomics">
        <title>Genome sequencing of two Neorhizobium galegae strains reveals a noeT gene responsible for the unusual acetylation of the nodulation factors.</title>
        <authorList>
            <person name="Osterman J."/>
            <person name="Marsh J."/>
            <person name="Laine P.K."/>
            <person name="Zeng Z."/>
            <person name="Alatalo E."/>
            <person name="Sullivan J.T."/>
            <person name="Young J.P."/>
            <person name="Thomas-Oates J."/>
            <person name="Paulin L."/>
            <person name="Lindstrom K."/>
        </authorList>
    </citation>
    <scope>NUCLEOTIDE SEQUENCE [LARGE SCALE GENOMIC DNA]</scope>
    <source>
        <strain evidence="2">HAMBI 540</strain>
    </source>
</reference>
<protein>
    <recommendedName>
        <fullName evidence="3">Antibiotic biosynthesis monooxygenase</fullName>
    </recommendedName>
</protein>
<dbReference type="PATRIC" id="fig|1028800.3.peg.2488"/>
<dbReference type="SUPFAM" id="SSF54909">
    <property type="entry name" value="Dimeric alpha+beta barrel"/>
    <property type="match status" value="1"/>
</dbReference>
<proteinExistence type="predicted"/>
<gene>
    <name evidence="1" type="ORF">RG540_CH24600</name>
</gene>
<accession>A0A068SS75</accession>
<dbReference type="HOGENOM" id="CLU_168220_0_0_5"/>
<dbReference type="Proteomes" id="UP000028181">
    <property type="component" value="Chromosome I"/>
</dbReference>
<evidence type="ECO:0008006" key="3">
    <source>
        <dbReference type="Google" id="ProtNLM"/>
    </source>
</evidence>
<name>A0A068SS75_NEOGA</name>
<organism evidence="1 2">
    <name type="scientific">Neorhizobium galegae bv. orientalis str. HAMBI 540</name>
    <dbReference type="NCBI Taxonomy" id="1028800"/>
    <lineage>
        <taxon>Bacteria</taxon>
        <taxon>Pseudomonadati</taxon>
        <taxon>Pseudomonadota</taxon>
        <taxon>Alphaproteobacteria</taxon>
        <taxon>Hyphomicrobiales</taxon>
        <taxon>Rhizobiaceae</taxon>
        <taxon>Rhizobium/Agrobacterium group</taxon>
        <taxon>Neorhizobium</taxon>
    </lineage>
</organism>
<dbReference type="Gene3D" id="3.30.70.100">
    <property type="match status" value="1"/>
</dbReference>
<keyword evidence="2" id="KW-1185">Reference proteome</keyword>
<dbReference type="RefSeq" id="WP_038588222.1">
    <property type="nucleotide sequence ID" value="NZ_HG938353.1"/>
</dbReference>